<dbReference type="InterPro" id="IPR023828">
    <property type="entry name" value="Peptidase_S8_Ser-AS"/>
</dbReference>
<dbReference type="PROSITE" id="PS00138">
    <property type="entry name" value="SUBTILASE_SER"/>
    <property type="match status" value="1"/>
</dbReference>
<dbReference type="Gene3D" id="3.40.50.200">
    <property type="entry name" value="Peptidase S8/S53 domain"/>
    <property type="match status" value="1"/>
</dbReference>
<dbReference type="InterPro" id="IPR050131">
    <property type="entry name" value="Peptidase_S8_subtilisin-like"/>
</dbReference>
<dbReference type="Pfam" id="PF00082">
    <property type="entry name" value="Peptidase_S8"/>
    <property type="match status" value="1"/>
</dbReference>
<feature type="compositionally biased region" description="Low complexity" evidence="7">
    <location>
        <begin position="127"/>
        <end position="137"/>
    </location>
</feature>
<dbReference type="AlphaFoldDB" id="A0A6G8Q217"/>
<accession>A0A6G8Q217</accession>
<dbReference type="SUPFAM" id="SSF52743">
    <property type="entry name" value="Subtilisin-like"/>
    <property type="match status" value="1"/>
</dbReference>
<reference evidence="10 11" key="1">
    <citation type="submission" date="2019-10" db="EMBL/GenBank/DDBJ databases">
        <title>Rubrobacter sp nov SCSIO 52915 isolated from a deep-sea sediment in the South China Sea.</title>
        <authorList>
            <person name="Chen R.W."/>
        </authorList>
    </citation>
    <scope>NUCLEOTIDE SEQUENCE [LARGE SCALE GENOMIC DNA]</scope>
    <source>
        <strain evidence="10 11">SCSIO 52915</strain>
    </source>
</reference>
<dbReference type="Proteomes" id="UP000502706">
    <property type="component" value="Chromosome"/>
</dbReference>
<feature type="active site" description="Charge relay system" evidence="5">
    <location>
        <position position="371"/>
    </location>
</feature>
<proteinExistence type="inferred from homology"/>
<keyword evidence="4 5" id="KW-0720">Serine protease</keyword>
<dbReference type="PROSITE" id="PS00136">
    <property type="entry name" value="SUBTILASE_ASP"/>
    <property type="match status" value="1"/>
</dbReference>
<dbReference type="Pfam" id="PF22148">
    <property type="entry name" value="Fervidolysin_NPro-like"/>
    <property type="match status" value="1"/>
</dbReference>
<organism evidence="10 11">
    <name type="scientific">Rubrobacter marinus</name>
    <dbReference type="NCBI Taxonomy" id="2653852"/>
    <lineage>
        <taxon>Bacteria</taxon>
        <taxon>Bacillati</taxon>
        <taxon>Actinomycetota</taxon>
        <taxon>Rubrobacteria</taxon>
        <taxon>Rubrobacterales</taxon>
        <taxon>Rubrobacteraceae</taxon>
        <taxon>Rubrobacter</taxon>
    </lineage>
</organism>
<dbReference type="PANTHER" id="PTHR43806">
    <property type="entry name" value="PEPTIDASE S8"/>
    <property type="match status" value="1"/>
</dbReference>
<evidence type="ECO:0000256" key="2">
    <source>
        <dbReference type="ARBA" id="ARBA00022670"/>
    </source>
</evidence>
<sequence>MRSQAIRRASATPITALLLLVLFGVLALQPDPARAQESDGGEFVDGEIVVKLTPGTDVAAVNRDYGTQTKDTFLGSARIYLLGVADGEGTEAKAERMEEDGLRFSYAEPNFVTDVPEGKPSFRARADSAPAPSSDRAPYGEQYAVGALNLPCANGISRGAGAVVAILDTGVQQGHPDLRDSLVPGYDFVDDEPNPEEEPEGTMTGHGTHVAGIVHLAAPDAKIMPLRVLDAEGRGNVFVIAEAVQRAVDPDGNPATDDGADVINLSLGSSTQSELLADVTDDLSDDDDVDALRGVPAEGVVAVASAGNESAESLVYPAAEAGVLAVASVGEDETKSDFSNFGSSWIDVAAPGDDVYSAFPTDRYASWDGTSMAAPFVAGQAALIRSREGSSTPAAVEALIRETARPLDAKNPAYAGKLGAGHADVGASMQKQSGGSACASPLNPRPEHDPPSAPLRTRPPRSPPCARPRARAPSTGRPS</sequence>
<dbReference type="InterPro" id="IPR023827">
    <property type="entry name" value="Peptidase_S8_Asp-AS"/>
</dbReference>
<feature type="domain" description="Peptidase S8/S53" evidence="8">
    <location>
        <begin position="159"/>
        <end position="419"/>
    </location>
</feature>
<evidence type="ECO:0000256" key="3">
    <source>
        <dbReference type="ARBA" id="ARBA00022801"/>
    </source>
</evidence>
<name>A0A6G8Q217_9ACTN</name>
<feature type="active site" description="Charge relay system" evidence="5">
    <location>
        <position position="168"/>
    </location>
</feature>
<keyword evidence="2 5" id="KW-0645">Protease</keyword>
<keyword evidence="11" id="KW-1185">Reference proteome</keyword>
<feature type="region of interest" description="Disordered" evidence="7">
    <location>
        <begin position="115"/>
        <end position="137"/>
    </location>
</feature>
<dbReference type="InterPro" id="IPR054399">
    <property type="entry name" value="Fervidolysin-like_N_prodom"/>
</dbReference>
<comment type="similarity">
    <text evidence="1 5 6">Belongs to the peptidase S8 family.</text>
</comment>
<feature type="active site" description="Charge relay system" evidence="5">
    <location>
        <position position="206"/>
    </location>
</feature>
<evidence type="ECO:0000256" key="6">
    <source>
        <dbReference type="RuleBase" id="RU003355"/>
    </source>
</evidence>
<dbReference type="RefSeq" id="WP_166398128.1">
    <property type="nucleotide sequence ID" value="NZ_CP045121.1"/>
</dbReference>
<dbReference type="InterPro" id="IPR000209">
    <property type="entry name" value="Peptidase_S8/S53_dom"/>
</dbReference>
<evidence type="ECO:0000256" key="7">
    <source>
        <dbReference type="SAM" id="MobiDB-lite"/>
    </source>
</evidence>
<dbReference type="KEGG" id="rmar:GBA65_20250"/>
<dbReference type="PRINTS" id="PR00723">
    <property type="entry name" value="SUBTILISIN"/>
</dbReference>
<dbReference type="PANTHER" id="PTHR43806:SF11">
    <property type="entry name" value="CEREVISIN-RELATED"/>
    <property type="match status" value="1"/>
</dbReference>
<dbReference type="PROSITE" id="PS51892">
    <property type="entry name" value="SUBTILASE"/>
    <property type="match status" value="1"/>
</dbReference>
<feature type="domain" description="Fervidolysin-like N-terminal prodomain" evidence="9">
    <location>
        <begin position="31"/>
        <end position="110"/>
    </location>
</feature>
<evidence type="ECO:0000256" key="1">
    <source>
        <dbReference type="ARBA" id="ARBA00011073"/>
    </source>
</evidence>
<dbReference type="EMBL" id="CP045121">
    <property type="protein sequence ID" value="QIN80460.1"/>
    <property type="molecule type" value="Genomic_DNA"/>
</dbReference>
<evidence type="ECO:0000259" key="9">
    <source>
        <dbReference type="Pfam" id="PF22148"/>
    </source>
</evidence>
<dbReference type="InterPro" id="IPR036852">
    <property type="entry name" value="Peptidase_S8/S53_dom_sf"/>
</dbReference>
<dbReference type="GO" id="GO:0006508">
    <property type="term" value="P:proteolysis"/>
    <property type="evidence" value="ECO:0007669"/>
    <property type="project" value="UniProtKB-KW"/>
</dbReference>
<evidence type="ECO:0000256" key="5">
    <source>
        <dbReference type="PROSITE-ProRule" id="PRU01240"/>
    </source>
</evidence>
<dbReference type="InterPro" id="IPR015500">
    <property type="entry name" value="Peptidase_S8_subtilisin-rel"/>
</dbReference>
<dbReference type="GO" id="GO:0004252">
    <property type="term" value="F:serine-type endopeptidase activity"/>
    <property type="evidence" value="ECO:0007669"/>
    <property type="project" value="UniProtKB-UniRule"/>
</dbReference>
<gene>
    <name evidence="10" type="ORF">GBA65_20250</name>
</gene>
<protein>
    <submittedName>
        <fullName evidence="10">S8 family serine peptidase</fullName>
    </submittedName>
</protein>
<evidence type="ECO:0000259" key="8">
    <source>
        <dbReference type="Pfam" id="PF00082"/>
    </source>
</evidence>
<feature type="region of interest" description="Disordered" evidence="7">
    <location>
        <begin position="425"/>
        <end position="479"/>
    </location>
</feature>
<evidence type="ECO:0000313" key="11">
    <source>
        <dbReference type="Proteomes" id="UP000502706"/>
    </source>
</evidence>
<evidence type="ECO:0000313" key="10">
    <source>
        <dbReference type="EMBL" id="QIN80460.1"/>
    </source>
</evidence>
<evidence type="ECO:0000256" key="4">
    <source>
        <dbReference type="ARBA" id="ARBA00022825"/>
    </source>
</evidence>
<keyword evidence="3 5" id="KW-0378">Hydrolase</keyword>